<reference evidence="17" key="1">
    <citation type="submission" date="2016-03" db="EMBL/GenBank/DDBJ databases">
        <title>Complete genome sequence of Solimmundus cernigliae, representing a novel lineage of polycyclic aromatic hydrocarbon degraders within the Gammaproteobacteria.</title>
        <authorList>
            <person name="Singleton D.R."/>
            <person name="Dickey A.N."/>
            <person name="Scholl E.H."/>
            <person name="Wright F.A."/>
            <person name="Aitken M.D."/>
        </authorList>
    </citation>
    <scope>NUCLEOTIDE SEQUENCE [LARGE SCALE GENOMIC DNA]</scope>
    <source>
        <strain evidence="17">TR3.2</strain>
    </source>
</reference>
<dbReference type="GO" id="GO:0004075">
    <property type="term" value="F:biotin carboxylase activity"/>
    <property type="evidence" value="ECO:0007669"/>
    <property type="project" value="UniProtKB-EC"/>
</dbReference>
<dbReference type="InterPro" id="IPR005479">
    <property type="entry name" value="CPAse_ATP-bd"/>
</dbReference>
<evidence type="ECO:0000259" key="13">
    <source>
        <dbReference type="PROSITE" id="PS50968"/>
    </source>
</evidence>
<dbReference type="OrthoDB" id="9763189at2"/>
<dbReference type="FunFam" id="3.30.470.20:FF:000028">
    <property type="entry name" value="Methylcrotonoyl-CoA carboxylase subunit alpha, mitochondrial"/>
    <property type="match status" value="1"/>
</dbReference>
<keyword evidence="17" id="KW-1185">Reference proteome</keyword>
<evidence type="ECO:0000256" key="9">
    <source>
        <dbReference type="ARBA" id="ARBA00023267"/>
    </source>
</evidence>
<dbReference type="PANTHER" id="PTHR18866">
    <property type="entry name" value="CARBOXYLASE:PYRUVATE/ACETYL-COA/PROPIONYL-COA CARBOXYLASE"/>
    <property type="match status" value="1"/>
</dbReference>
<dbReference type="InterPro" id="IPR005482">
    <property type="entry name" value="Biotin_COase_C"/>
</dbReference>
<dbReference type="InterPro" id="IPR011761">
    <property type="entry name" value="ATP-grasp"/>
</dbReference>
<evidence type="ECO:0000256" key="3">
    <source>
        <dbReference type="ARBA" id="ARBA00004956"/>
    </source>
</evidence>
<dbReference type="SUPFAM" id="SSF51246">
    <property type="entry name" value="Rudiment single hybrid motif"/>
    <property type="match status" value="1"/>
</dbReference>
<dbReference type="PANTHER" id="PTHR18866:SF33">
    <property type="entry name" value="METHYLCROTONOYL-COA CARBOXYLASE SUBUNIT ALPHA, MITOCHONDRIAL-RELATED"/>
    <property type="match status" value="1"/>
</dbReference>
<dbReference type="CDD" id="cd06850">
    <property type="entry name" value="biotinyl_domain"/>
    <property type="match status" value="1"/>
</dbReference>
<dbReference type="PROSITE" id="PS00866">
    <property type="entry name" value="CPSASE_1"/>
    <property type="match status" value="1"/>
</dbReference>
<comment type="pathway">
    <text evidence="3">Lipid metabolism; malonyl-CoA biosynthesis; malonyl-CoA from acetyl-CoA: step 1/1.</text>
</comment>
<dbReference type="Gene3D" id="3.30.470.20">
    <property type="entry name" value="ATP-grasp fold, B domain"/>
    <property type="match status" value="1"/>
</dbReference>
<evidence type="ECO:0000259" key="15">
    <source>
        <dbReference type="PROSITE" id="PS50979"/>
    </source>
</evidence>
<dbReference type="PROSITE" id="PS00188">
    <property type="entry name" value="BIOTIN"/>
    <property type="match status" value="1"/>
</dbReference>
<dbReference type="Pfam" id="PF02786">
    <property type="entry name" value="CPSase_L_D2"/>
    <property type="match status" value="1"/>
</dbReference>
<evidence type="ECO:0000256" key="4">
    <source>
        <dbReference type="ARBA" id="ARBA00011750"/>
    </source>
</evidence>
<comment type="catalytic activity">
    <reaction evidence="11">
        <text>N(6)-biotinyl-L-lysyl-[protein] + hydrogencarbonate + ATP = N(6)-carboxybiotinyl-L-lysyl-[protein] + ADP + phosphate + H(+)</text>
        <dbReference type="Rhea" id="RHEA:13501"/>
        <dbReference type="Rhea" id="RHEA-COMP:10505"/>
        <dbReference type="Rhea" id="RHEA-COMP:10506"/>
        <dbReference type="ChEBI" id="CHEBI:15378"/>
        <dbReference type="ChEBI" id="CHEBI:17544"/>
        <dbReference type="ChEBI" id="CHEBI:30616"/>
        <dbReference type="ChEBI" id="CHEBI:43474"/>
        <dbReference type="ChEBI" id="CHEBI:83144"/>
        <dbReference type="ChEBI" id="CHEBI:83145"/>
        <dbReference type="ChEBI" id="CHEBI:456216"/>
        <dbReference type="EC" id="6.3.4.14"/>
    </reaction>
</comment>
<dbReference type="PROSITE" id="PS50979">
    <property type="entry name" value="BC"/>
    <property type="match status" value="1"/>
</dbReference>
<dbReference type="Proteomes" id="UP000092952">
    <property type="component" value="Chromosome"/>
</dbReference>
<organism evidence="16 17">
    <name type="scientific">Immundisolibacter cernigliae</name>
    <dbReference type="NCBI Taxonomy" id="1810504"/>
    <lineage>
        <taxon>Bacteria</taxon>
        <taxon>Pseudomonadati</taxon>
        <taxon>Pseudomonadota</taxon>
        <taxon>Gammaproteobacteria</taxon>
        <taxon>Immundisolibacterales</taxon>
        <taxon>Immundisolibacteraceae</taxon>
        <taxon>Immundisolibacter</taxon>
    </lineage>
</organism>
<dbReference type="Gene3D" id="3.30.700.40">
    <property type="match status" value="1"/>
</dbReference>
<dbReference type="InterPro" id="IPR011053">
    <property type="entry name" value="Single_hybrid_motif"/>
</dbReference>
<evidence type="ECO:0000256" key="2">
    <source>
        <dbReference type="ARBA" id="ARBA00003761"/>
    </source>
</evidence>
<dbReference type="KEGG" id="gbi:PG2T_12260"/>
<dbReference type="RefSeq" id="WP_068805922.1">
    <property type="nucleotide sequence ID" value="NZ_CP014671.1"/>
</dbReference>
<dbReference type="InterPro" id="IPR001882">
    <property type="entry name" value="Biotin_BS"/>
</dbReference>
<evidence type="ECO:0000313" key="17">
    <source>
        <dbReference type="Proteomes" id="UP000092952"/>
    </source>
</evidence>
<keyword evidence="6" id="KW-0436">Ligase</keyword>
<dbReference type="SUPFAM" id="SSF56059">
    <property type="entry name" value="Glutathione synthetase ATP-binding domain-like"/>
    <property type="match status" value="1"/>
</dbReference>
<keyword evidence="7 12" id="KW-0547">Nucleotide-binding</keyword>
<evidence type="ECO:0000313" key="16">
    <source>
        <dbReference type="EMBL" id="ANX04863.1"/>
    </source>
</evidence>
<feature type="domain" description="Biotin carboxylation" evidence="15">
    <location>
        <begin position="1"/>
        <end position="447"/>
    </location>
</feature>
<evidence type="ECO:0000256" key="5">
    <source>
        <dbReference type="ARBA" id="ARBA00017242"/>
    </source>
</evidence>
<dbReference type="EMBL" id="CP014671">
    <property type="protein sequence ID" value="ANX04863.1"/>
    <property type="molecule type" value="Genomic_DNA"/>
</dbReference>
<dbReference type="PROSITE" id="PS50968">
    <property type="entry name" value="BIOTINYL_LIPOYL"/>
    <property type="match status" value="1"/>
</dbReference>
<keyword evidence="9" id="KW-0092">Biotin</keyword>
<dbReference type="InterPro" id="IPR005481">
    <property type="entry name" value="BC-like_N"/>
</dbReference>
<dbReference type="InterPro" id="IPR011054">
    <property type="entry name" value="Rudment_hybrid_motif"/>
</dbReference>
<dbReference type="GO" id="GO:0005524">
    <property type="term" value="F:ATP binding"/>
    <property type="evidence" value="ECO:0007669"/>
    <property type="project" value="UniProtKB-UniRule"/>
</dbReference>
<dbReference type="Pfam" id="PF00289">
    <property type="entry name" value="Biotin_carb_N"/>
    <property type="match status" value="1"/>
</dbReference>
<sequence length="664" mass="70050">MFNTILIANRGEIACRVIATARRLGIRTVAVYSDADAGARHVRLADRAQRLGPAPAAQSYLNIEAVIGAALASGAQAIHPGYGFLAENAQFARRCAQAGLVFIGPPPEAIEAMGAKDAAKRLVVQAEVPVVPGFDAPGADDAQLIKAAGGVGYPLLVKAAAGGGGRGMRRVDAPDGLADAIAGARRESLAAFGDDTLLLERYVTGARHVEVQVFADAHGNALHLFERDCSVQRRHQKVVEEAPAPSLSDTQRTAMGAAAVRAAQAVGYRGAGTVEFLLAPDGAFYFLEMNTRLQVEHPVTELVTGLDLVEWQLRVAAGEPLPLAQADIPRRGHAIEVRLCAEDPARGFLPGVGRLDTLALPAAGPGRRVDTGFETGDSVPSHYDSLLAKLIAWGEDREQARARLLAMLAETATVGVASNVALLERILATDDFAAVQHHTGWLEGVLDGLVAATPPAVDALLAATWRLTSDEQAAALSGHGNDRASPWSLAGPFRVGVPARRTVLWQTADQTQHAITLTGRNDGGYDWQCDDLDGPLDGRRDEATVTVDGPAGQQTWRVWRSGGSFELAGPQRLRLHYLDPLAAEAGEEEAELRLTAPLPGKLVQVAVQVGQQVAKGDLLLVLEAMKMEHRIVAPHDGVIESVGGATGDFVPAAAVLVSFVPQET</sequence>
<evidence type="ECO:0000256" key="8">
    <source>
        <dbReference type="ARBA" id="ARBA00022840"/>
    </source>
</evidence>
<evidence type="ECO:0000256" key="10">
    <source>
        <dbReference type="ARBA" id="ARBA00033786"/>
    </source>
</evidence>
<dbReference type="Pfam" id="PF02785">
    <property type="entry name" value="Biotin_carb_C"/>
    <property type="match status" value="1"/>
</dbReference>
<dbReference type="STRING" id="1810504.PG2T_12260"/>
<dbReference type="AlphaFoldDB" id="A0A1B1YW46"/>
<evidence type="ECO:0000256" key="6">
    <source>
        <dbReference type="ARBA" id="ARBA00022598"/>
    </source>
</evidence>
<evidence type="ECO:0000256" key="1">
    <source>
        <dbReference type="ARBA" id="ARBA00001953"/>
    </source>
</evidence>
<feature type="domain" description="Lipoyl-binding" evidence="13">
    <location>
        <begin position="589"/>
        <end position="660"/>
    </location>
</feature>
<dbReference type="InParanoid" id="A0A1B1YW46"/>
<evidence type="ECO:0000256" key="11">
    <source>
        <dbReference type="ARBA" id="ARBA00048600"/>
    </source>
</evidence>
<dbReference type="Pfam" id="PF00364">
    <property type="entry name" value="Biotin_lipoyl"/>
    <property type="match status" value="1"/>
</dbReference>
<comment type="function">
    <text evidence="2">This protein is a component of the acetyl coenzyme A carboxylase complex; first, biotin carboxylase catalyzes the carboxylation of the carrier protein and then the transcarboxylase transfers the carboxyl group to form malonyl-CoA.</text>
</comment>
<dbReference type="FunFam" id="3.40.50.20:FF:000010">
    <property type="entry name" value="Propionyl-CoA carboxylase subunit alpha"/>
    <property type="match status" value="1"/>
</dbReference>
<evidence type="ECO:0000256" key="12">
    <source>
        <dbReference type="PROSITE-ProRule" id="PRU00409"/>
    </source>
</evidence>
<dbReference type="InterPro" id="IPR016185">
    <property type="entry name" value="PreATP-grasp_dom_sf"/>
</dbReference>
<name>A0A1B1YW46_9GAMM</name>
<accession>A0A1B1YW46</accession>
<dbReference type="InterPro" id="IPR050856">
    <property type="entry name" value="Biotin_carboxylase_complex"/>
</dbReference>
<feature type="domain" description="ATP-grasp" evidence="14">
    <location>
        <begin position="120"/>
        <end position="317"/>
    </location>
</feature>
<dbReference type="SUPFAM" id="SSF52440">
    <property type="entry name" value="PreATP-grasp domain"/>
    <property type="match status" value="1"/>
</dbReference>
<protein>
    <recommendedName>
        <fullName evidence="5">Biotin carboxylase</fullName>
    </recommendedName>
    <alternativeName>
        <fullName evidence="10">Acetyl-coenzyme A carboxylase biotin carboxylase subunit A</fullName>
    </alternativeName>
</protein>
<evidence type="ECO:0000256" key="7">
    <source>
        <dbReference type="ARBA" id="ARBA00022741"/>
    </source>
</evidence>
<keyword evidence="8 12" id="KW-0067">ATP-binding</keyword>
<dbReference type="GO" id="GO:0046872">
    <property type="term" value="F:metal ion binding"/>
    <property type="evidence" value="ECO:0007669"/>
    <property type="project" value="InterPro"/>
</dbReference>
<dbReference type="SMART" id="SM00878">
    <property type="entry name" value="Biotin_carb_C"/>
    <property type="match status" value="1"/>
</dbReference>
<evidence type="ECO:0000259" key="14">
    <source>
        <dbReference type="PROSITE" id="PS50975"/>
    </source>
</evidence>
<dbReference type="SUPFAM" id="SSF51230">
    <property type="entry name" value="Single hybrid motif"/>
    <property type="match status" value="1"/>
</dbReference>
<gene>
    <name evidence="16" type="ORF">PG2T_12260</name>
</gene>
<dbReference type="Gene3D" id="2.40.50.100">
    <property type="match status" value="1"/>
</dbReference>
<comment type="subunit">
    <text evidence="4">Acetyl-CoA carboxylase is a heterohexamer of biotin carboxyl carrier protein, biotin carboxylase and the two subunits of carboxyl transferase in a 2:2 complex.</text>
</comment>
<dbReference type="InterPro" id="IPR000089">
    <property type="entry name" value="Biotin_lipoyl"/>
</dbReference>
<dbReference type="PROSITE" id="PS50975">
    <property type="entry name" value="ATP_GRASP"/>
    <property type="match status" value="1"/>
</dbReference>
<dbReference type="PROSITE" id="PS00867">
    <property type="entry name" value="CPSASE_2"/>
    <property type="match status" value="1"/>
</dbReference>
<proteinExistence type="predicted"/>
<dbReference type="InterPro" id="IPR011764">
    <property type="entry name" value="Biotin_carboxylation_dom"/>
</dbReference>
<comment type="cofactor">
    <cofactor evidence="1">
        <name>biotin</name>
        <dbReference type="ChEBI" id="CHEBI:57586"/>
    </cofactor>
</comment>